<dbReference type="InterPro" id="IPR051598">
    <property type="entry name" value="TSUP/Inactive_protease-like"/>
</dbReference>
<evidence type="ECO:0000313" key="7">
    <source>
        <dbReference type="EMBL" id="MBC8533962.1"/>
    </source>
</evidence>
<evidence type="ECO:0000256" key="5">
    <source>
        <dbReference type="ARBA" id="ARBA00023136"/>
    </source>
</evidence>
<gene>
    <name evidence="7" type="ORF">IAG03_08090</name>
</gene>
<sequence>MQTAVSAYCIWPSDSLGRSADGVRMSAVWLAVAGILAGMLGAMGMGGGGVLIIYLTLVQGIAQHTAQGINLLLFIPCACLALVSYFRKKLIDVKSALPAILCGLAGAAAGSLVSSLLSVDWLRRGFGVFLFLIGLREIFQKPKSKS</sequence>
<proteinExistence type="inferred from homology"/>
<feature type="transmembrane region" description="Helical" evidence="6">
    <location>
        <begin position="67"/>
        <end position="85"/>
    </location>
</feature>
<comment type="subcellular location">
    <subcellularLocation>
        <location evidence="6">Cell membrane</location>
        <topology evidence="6">Multi-pass membrane protein</topology>
    </subcellularLocation>
    <subcellularLocation>
        <location evidence="1">Membrane</location>
        <topology evidence="1">Multi-pass membrane protein</topology>
    </subcellularLocation>
</comment>
<evidence type="ECO:0000256" key="3">
    <source>
        <dbReference type="ARBA" id="ARBA00022692"/>
    </source>
</evidence>
<dbReference type="AlphaFoldDB" id="A0A926D9R3"/>
<keyword evidence="4 6" id="KW-1133">Transmembrane helix</keyword>
<comment type="similarity">
    <text evidence="2 6">Belongs to the 4-toluene sulfonate uptake permease (TSUP) (TC 2.A.102) family.</text>
</comment>
<dbReference type="EMBL" id="JACRSN010000010">
    <property type="protein sequence ID" value="MBC8533962.1"/>
    <property type="molecule type" value="Genomic_DNA"/>
</dbReference>
<dbReference type="InterPro" id="IPR002781">
    <property type="entry name" value="TM_pro_TauE-like"/>
</dbReference>
<keyword evidence="3 6" id="KW-0812">Transmembrane</keyword>
<feature type="transmembrane region" description="Helical" evidence="6">
    <location>
        <begin position="28"/>
        <end position="55"/>
    </location>
</feature>
<evidence type="ECO:0000256" key="4">
    <source>
        <dbReference type="ARBA" id="ARBA00022989"/>
    </source>
</evidence>
<dbReference type="PANTHER" id="PTHR43701:SF2">
    <property type="entry name" value="MEMBRANE TRANSPORTER PROTEIN YJNA-RELATED"/>
    <property type="match status" value="1"/>
</dbReference>
<organism evidence="7 8">
    <name type="scientific">Yeguia hominis</name>
    <dbReference type="NCBI Taxonomy" id="2763662"/>
    <lineage>
        <taxon>Bacteria</taxon>
        <taxon>Bacillati</taxon>
        <taxon>Bacillota</taxon>
        <taxon>Clostridia</taxon>
        <taxon>Eubacteriales</taxon>
        <taxon>Yeguiaceae</taxon>
        <taxon>Yeguia</taxon>
    </lineage>
</organism>
<reference evidence="7" key="1">
    <citation type="submission" date="2020-08" db="EMBL/GenBank/DDBJ databases">
        <title>Genome public.</title>
        <authorList>
            <person name="Liu C."/>
            <person name="Sun Q."/>
        </authorList>
    </citation>
    <scope>NUCLEOTIDE SEQUENCE</scope>
    <source>
        <strain evidence="7">NSJ-40</strain>
    </source>
</reference>
<dbReference type="Proteomes" id="UP000651482">
    <property type="component" value="Unassembled WGS sequence"/>
</dbReference>
<feature type="transmembrane region" description="Helical" evidence="6">
    <location>
        <begin position="97"/>
        <end position="115"/>
    </location>
</feature>
<protein>
    <recommendedName>
        <fullName evidence="6">Probable membrane transporter protein</fullName>
    </recommendedName>
</protein>
<keyword evidence="5 6" id="KW-0472">Membrane</keyword>
<accession>A0A926D9R3</accession>
<evidence type="ECO:0000256" key="6">
    <source>
        <dbReference type="RuleBase" id="RU363041"/>
    </source>
</evidence>
<keyword evidence="8" id="KW-1185">Reference proteome</keyword>
<comment type="caution">
    <text evidence="7">The sequence shown here is derived from an EMBL/GenBank/DDBJ whole genome shotgun (WGS) entry which is preliminary data.</text>
</comment>
<dbReference type="GO" id="GO:0005886">
    <property type="term" value="C:plasma membrane"/>
    <property type="evidence" value="ECO:0007669"/>
    <property type="project" value="UniProtKB-SubCell"/>
</dbReference>
<dbReference type="Pfam" id="PF01925">
    <property type="entry name" value="TauE"/>
    <property type="match status" value="1"/>
</dbReference>
<keyword evidence="6" id="KW-1003">Cell membrane</keyword>
<evidence type="ECO:0000256" key="2">
    <source>
        <dbReference type="ARBA" id="ARBA00009142"/>
    </source>
</evidence>
<evidence type="ECO:0000256" key="1">
    <source>
        <dbReference type="ARBA" id="ARBA00004141"/>
    </source>
</evidence>
<dbReference type="PANTHER" id="PTHR43701">
    <property type="entry name" value="MEMBRANE TRANSPORTER PROTEIN MJ0441-RELATED"/>
    <property type="match status" value="1"/>
</dbReference>
<evidence type="ECO:0000313" key="8">
    <source>
        <dbReference type="Proteomes" id="UP000651482"/>
    </source>
</evidence>
<name>A0A926D9R3_9FIRM</name>